<reference evidence="2 3" key="1">
    <citation type="submission" date="2021-12" db="EMBL/GenBank/DDBJ databases">
        <title>Genome sequencing of bacteria with rrn-lacking chromosome and rrn-plasmid.</title>
        <authorList>
            <person name="Anda M."/>
            <person name="Iwasaki W."/>
        </authorList>
    </citation>
    <scope>NUCLEOTIDE SEQUENCE [LARGE SCALE GENOMIC DNA]</scope>
    <source>
        <strain evidence="2 3">NBRC 101262</strain>
    </source>
</reference>
<gene>
    <name evidence="2" type="ORF">PEPS_04610</name>
</gene>
<dbReference type="Pfam" id="PF12705">
    <property type="entry name" value="PDDEXK_1"/>
    <property type="match status" value="1"/>
</dbReference>
<dbReference type="Proteomes" id="UP001354989">
    <property type="component" value="Chromosome"/>
</dbReference>
<accession>A0ABN6L4Y2</accession>
<evidence type="ECO:0000259" key="1">
    <source>
        <dbReference type="Pfam" id="PF12705"/>
    </source>
</evidence>
<dbReference type="SUPFAM" id="SSF52980">
    <property type="entry name" value="Restriction endonuclease-like"/>
    <property type="match status" value="1"/>
</dbReference>
<feature type="domain" description="PD-(D/E)XK endonuclease-like" evidence="1">
    <location>
        <begin position="691"/>
        <end position="984"/>
    </location>
</feature>
<dbReference type="EMBL" id="AP025292">
    <property type="protein sequence ID" value="BDC98180.1"/>
    <property type="molecule type" value="Genomic_DNA"/>
</dbReference>
<dbReference type="SUPFAM" id="SSF52540">
    <property type="entry name" value="P-loop containing nucleoside triphosphate hydrolases"/>
    <property type="match status" value="1"/>
</dbReference>
<dbReference type="InterPro" id="IPR027417">
    <property type="entry name" value="P-loop_NTPase"/>
</dbReference>
<dbReference type="Gene3D" id="3.90.320.10">
    <property type="match status" value="1"/>
</dbReference>
<evidence type="ECO:0000313" key="3">
    <source>
        <dbReference type="Proteomes" id="UP001354989"/>
    </source>
</evidence>
<dbReference type="InterPro" id="IPR011335">
    <property type="entry name" value="Restrct_endonuc-II-like"/>
</dbReference>
<protein>
    <recommendedName>
        <fullName evidence="1">PD-(D/E)XK endonuclease-like domain-containing protein</fullName>
    </recommendedName>
</protein>
<sequence length="986" mass="115404">MSQSSFLSQIAENILRDYPELEKITLIFPNRRAGLFLRKALSQQIDKAVWSPNVISIDDFIQNISPLKSQDPLALNFELFHVFQEVMYGTNPEAQQESFDQFYFWGQMLLKDFEDLDKYMVESEHLLKNVAELKAIDQQFDYLSEEEKALVTQFWSSFKDKNLQQAEQFQELWEKLPTIHRAFQQRLREKGMGYSGMIHQSVLEIIKQDDFSHQYGTIIFAGFNALTTTEQRIISHFVEKEDAKIYWDLDRYYYEDYAQEAGRFLREYRQDPILGKTLPPIYSPSDNNPYPDRAPDHFIAQKKEEEFPVEIIGVPLEVGQTKLTGDILSEIKAKILARGETFEEEKTAVIIPQEHMLFSVLHSVPEDFKSLNVTMGYPLRNTALYTFFELVCRLQQGATEGPLFPYKVALELLDHPYLSQSVAEDAQEKILELKKAIIHRNQSLVPLFLFQEMQLPIFDALFYKAPDVAHFSEYLTKLLLFINKSVLTEEFEDAAPEQEFVLKLYKELKKLEDLMATHTMNLQMETFIRLLRQVVQGVRVPFSGEPLLGLQIMGVLETRNLDFDQVIIMSMNEGAFPQAASKNSFIPYNLRKAFHLPTFEQHDAMYAYLFYRLAQRCKKMYMIHNTETDGNYKGEESRYLYQLRFESPFKLKEKVLALEPKVKQAEAIAIEKKGQVMEILKERYITKEYPLSPSAINTFLDCPLRFYFRYIAQLKEKEELKEELDMAATGTILHNALEALYKGLMKRTNSNTIMPKQIKEELMKSLPFEIEKGIREHYKINSDQHLKLAGNNVIVNEMLNKMGEKILETDIAYAPFEIVGLEMGRNKFIKVPFQYEGKKYDMKISGSIDRVDLKGKQLRILDYKTGKDDTSFPAVEDLFDRKKTKRSKVALQTLLYSMLYDHNYPDTNHEIVPAVYAIREMFSNNFDYHLKLKKTRIKDARPMMPEVMNHMQLLMNELFNSEIPFYQTEDEHKCTYCDFKQICRRG</sequence>
<keyword evidence="3" id="KW-1185">Reference proteome</keyword>
<dbReference type="InterPro" id="IPR038726">
    <property type="entry name" value="PDDEXK_AddAB-type"/>
</dbReference>
<dbReference type="InterPro" id="IPR011604">
    <property type="entry name" value="PDDEXK-like_dom_sf"/>
</dbReference>
<dbReference type="RefSeq" id="WP_338397531.1">
    <property type="nucleotide sequence ID" value="NZ_AP025292.1"/>
</dbReference>
<organism evidence="2 3">
    <name type="scientific">Persicobacter psychrovividus</name>
    <dbReference type="NCBI Taxonomy" id="387638"/>
    <lineage>
        <taxon>Bacteria</taxon>
        <taxon>Pseudomonadati</taxon>
        <taxon>Bacteroidota</taxon>
        <taxon>Cytophagia</taxon>
        <taxon>Cytophagales</taxon>
        <taxon>Persicobacteraceae</taxon>
        <taxon>Persicobacter</taxon>
    </lineage>
</organism>
<evidence type="ECO:0000313" key="2">
    <source>
        <dbReference type="EMBL" id="BDC98180.1"/>
    </source>
</evidence>
<proteinExistence type="predicted"/>
<name>A0ABN6L4Y2_9BACT</name>